<dbReference type="AlphaFoldDB" id="K2HD18"/>
<keyword evidence="1" id="KW-0812">Transmembrane</keyword>
<reference evidence="2 3" key="1">
    <citation type="journal article" date="2012" name="J. Bacteriol.">
        <title>Draft Genome Sequence of Oceaniovalibus guishaninsula JLT2003T.</title>
        <authorList>
            <person name="Tang K."/>
            <person name="Liu K."/>
            <person name="Jiao N."/>
        </authorList>
    </citation>
    <scope>NUCLEOTIDE SEQUENCE [LARGE SCALE GENOMIC DNA]</scope>
    <source>
        <strain evidence="2 3">JLT2003</strain>
    </source>
</reference>
<dbReference type="eggNOG" id="COG5462">
    <property type="taxonomic scope" value="Bacteria"/>
</dbReference>
<organism evidence="2 3">
    <name type="scientific">Oceaniovalibus guishaninsula JLT2003</name>
    <dbReference type="NCBI Taxonomy" id="1231392"/>
    <lineage>
        <taxon>Bacteria</taxon>
        <taxon>Pseudomonadati</taxon>
        <taxon>Pseudomonadota</taxon>
        <taxon>Alphaproteobacteria</taxon>
        <taxon>Rhodobacterales</taxon>
        <taxon>Roseobacteraceae</taxon>
        <taxon>Oceaniovalibus</taxon>
    </lineage>
</organism>
<evidence type="ECO:0000313" key="3">
    <source>
        <dbReference type="Proteomes" id="UP000006765"/>
    </source>
</evidence>
<dbReference type="STRING" id="1231392.OCGS_0423"/>
<keyword evidence="1" id="KW-0472">Membrane</keyword>
<keyword evidence="1" id="KW-1133">Transmembrane helix</keyword>
<evidence type="ECO:0000256" key="1">
    <source>
        <dbReference type="SAM" id="Phobius"/>
    </source>
</evidence>
<dbReference type="Proteomes" id="UP000006765">
    <property type="component" value="Unassembled WGS sequence"/>
</dbReference>
<sequence>MKNFLYILPGIAVMGLAFWAYSENYETQQAIRTVERLQATIGAQRETQSVLRAEWAYLNRPARLRELADMNFDRLGLLPLAPEQFAAVEQIDFPPEPGSVTSAVPAATDGLIP</sequence>
<accession>K2HD18</accession>
<proteinExistence type="predicted"/>
<name>K2HD18_9RHOB</name>
<evidence type="ECO:0008006" key="4">
    <source>
        <dbReference type="Google" id="ProtNLM"/>
    </source>
</evidence>
<dbReference type="EMBL" id="AMGO01000007">
    <property type="protein sequence ID" value="EKE45333.1"/>
    <property type="molecule type" value="Genomic_DNA"/>
</dbReference>
<dbReference type="RefSeq" id="WP_007425576.1">
    <property type="nucleotide sequence ID" value="NZ_AMGO01000007.1"/>
</dbReference>
<evidence type="ECO:0000313" key="2">
    <source>
        <dbReference type="EMBL" id="EKE45333.1"/>
    </source>
</evidence>
<dbReference type="OrthoDB" id="7165680at2"/>
<dbReference type="PATRIC" id="fig|1231392.3.peg.425"/>
<protein>
    <recommendedName>
        <fullName evidence="4">Cell division protein FtsL</fullName>
    </recommendedName>
</protein>
<comment type="caution">
    <text evidence="2">The sequence shown here is derived from an EMBL/GenBank/DDBJ whole genome shotgun (WGS) entry which is preliminary data.</text>
</comment>
<keyword evidence="3" id="KW-1185">Reference proteome</keyword>
<feature type="transmembrane region" description="Helical" evidence="1">
    <location>
        <begin position="6"/>
        <end position="22"/>
    </location>
</feature>
<gene>
    <name evidence="2" type="ORF">OCGS_0423</name>
</gene>